<protein>
    <submittedName>
        <fullName evidence="2">Uncharacterized protein</fullName>
    </submittedName>
</protein>
<name>A0ABS8WQT4_DATST</name>
<feature type="compositionally biased region" description="Acidic residues" evidence="1">
    <location>
        <begin position="12"/>
        <end position="21"/>
    </location>
</feature>
<comment type="caution">
    <text evidence="2">The sequence shown here is derived from an EMBL/GenBank/DDBJ whole genome shotgun (WGS) entry which is preliminary data.</text>
</comment>
<sequence length="124" mass="13392">KIRGDEQYIDSSDQDGDDSRDELDSKVVSGVGLPARRKSKKGLISTILELLPDCEQRARMVQPGSFSQPSQNVSSSQQSTSICNDTSVIKRAQQPGTTGERVVTPTILKSATPTNINMVISIAE</sequence>
<feature type="region of interest" description="Disordered" evidence="1">
    <location>
        <begin position="1"/>
        <end position="25"/>
    </location>
</feature>
<gene>
    <name evidence="2" type="ORF">HAX54_051069</name>
</gene>
<feature type="compositionally biased region" description="Low complexity" evidence="1">
    <location>
        <begin position="65"/>
        <end position="81"/>
    </location>
</feature>
<feature type="region of interest" description="Disordered" evidence="1">
    <location>
        <begin position="61"/>
        <end position="83"/>
    </location>
</feature>
<keyword evidence="3" id="KW-1185">Reference proteome</keyword>
<evidence type="ECO:0000313" key="3">
    <source>
        <dbReference type="Proteomes" id="UP000823775"/>
    </source>
</evidence>
<evidence type="ECO:0000313" key="2">
    <source>
        <dbReference type="EMBL" id="MCE3051857.1"/>
    </source>
</evidence>
<proteinExistence type="predicted"/>
<organism evidence="2 3">
    <name type="scientific">Datura stramonium</name>
    <name type="common">Jimsonweed</name>
    <name type="synonym">Common thornapple</name>
    <dbReference type="NCBI Taxonomy" id="4076"/>
    <lineage>
        <taxon>Eukaryota</taxon>
        <taxon>Viridiplantae</taxon>
        <taxon>Streptophyta</taxon>
        <taxon>Embryophyta</taxon>
        <taxon>Tracheophyta</taxon>
        <taxon>Spermatophyta</taxon>
        <taxon>Magnoliopsida</taxon>
        <taxon>eudicotyledons</taxon>
        <taxon>Gunneridae</taxon>
        <taxon>Pentapetalae</taxon>
        <taxon>asterids</taxon>
        <taxon>lamiids</taxon>
        <taxon>Solanales</taxon>
        <taxon>Solanaceae</taxon>
        <taxon>Solanoideae</taxon>
        <taxon>Datureae</taxon>
        <taxon>Datura</taxon>
    </lineage>
</organism>
<reference evidence="2 3" key="1">
    <citation type="journal article" date="2021" name="BMC Genomics">
        <title>Datura genome reveals duplications of psychoactive alkaloid biosynthetic genes and high mutation rate following tissue culture.</title>
        <authorList>
            <person name="Rajewski A."/>
            <person name="Carter-House D."/>
            <person name="Stajich J."/>
            <person name="Litt A."/>
        </authorList>
    </citation>
    <scope>NUCLEOTIDE SEQUENCE [LARGE SCALE GENOMIC DNA]</scope>
    <source>
        <strain evidence="2">AR-01</strain>
    </source>
</reference>
<dbReference type="Proteomes" id="UP000823775">
    <property type="component" value="Unassembled WGS sequence"/>
</dbReference>
<accession>A0ABS8WQT4</accession>
<feature type="non-terminal residue" evidence="2">
    <location>
        <position position="1"/>
    </location>
</feature>
<dbReference type="EMBL" id="JACEIK010009005">
    <property type="protein sequence ID" value="MCE3051857.1"/>
    <property type="molecule type" value="Genomic_DNA"/>
</dbReference>
<evidence type="ECO:0000256" key="1">
    <source>
        <dbReference type="SAM" id="MobiDB-lite"/>
    </source>
</evidence>